<evidence type="ECO:0008006" key="3">
    <source>
        <dbReference type="Google" id="ProtNLM"/>
    </source>
</evidence>
<dbReference type="EMBL" id="JANUCP010000001">
    <property type="protein sequence ID" value="MCS3918286.1"/>
    <property type="molecule type" value="Genomic_DNA"/>
</dbReference>
<evidence type="ECO:0000313" key="1">
    <source>
        <dbReference type="EMBL" id="MCS3918286.1"/>
    </source>
</evidence>
<reference evidence="1 2" key="1">
    <citation type="submission" date="2022-08" db="EMBL/GenBank/DDBJ databases">
        <title>Bacterial and archaeal communities from various locations to study Microbial Dark Matter (Phase II).</title>
        <authorList>
            <person name="Stepanauskas R."/>
        </authorList>
    </citation>
    <scope>NUCLEOTIDE SEQUENCE [LARGE SCALE GENOMIC DNA]</scope>
    <source>
        <strain evidence="1 2">PD1</strain>
    </source>
</reference>
<evidence type="ECO:0000313" key="2">
    <source>
        <dbReference type="Proteomes" id="UP001204798"/>
    </source>
</evidence>
<protein>
    <recommendedName>
        <fullName evidence="3">Polymerase nucleotidyl transferase domain-containing protein</fullName>
    </recommendedName>
</protein>
<keyword evidence="2" id="KW-1185">Reference proteome</keyword>
<dbReference type="Proteomes" id="UP001204798">
    <property type="component" value="Unassembled WGS sequence"/>
</dbReference>
<proteinExistence type="predicted"/>
<dbReference type="RefSeq" id="WP_259093924.1">
    <property type="nucleotide sequence ID" value="NZ_CP130454.1"/>
</dbReference>
<sequence>MPIAKTDRTLEIEKWLPKICEALLEADPEIVAIVQFGSSVYAPDLALDLDLLVVTRSKKDCKVYWDAVWSSGQPFWVDVVVVEQGEQLGFLSAAVRAFGRLVFGDKQVVQEVTKEMPVPTFDEARRVLRAGEAYLRDAAQEPDPIIRETHYRNAFNSLFDAARLAAMAFLLTEETRWGILANRLPDPFDQRFRSIIYDLHVAIFYRRELPLDVEAEFERQRERVRQFIDDLETASKRP</sequence>
<accession>A0ABT2EK24</accession>
<organism evidence="1 2">
    <name type="scientific">Candidatus Fervidibacter sacchari</name>
    <dbReference type="NCBI Taxonomy" id="1448929"/>
    <lineage>
        <taxon>Bacteria</taxon>
        <taxon>Candidatus Fervidibacterota</taxon>
        <taxon>Candidatus Fervidibacter</taxon>
    </lineage>
</organism>
<comment type="caution">
    <text evidence="1">The sequence shown here is derived from an EMBL/GenBank/DDBJ whole genome shotgun (WGS) entry which is preliminary data.</text>
</comment>
<gene>
    <name evidence="1" type="ORF">M2350_000683</name>
</gene>
<name>A0ABT2EK24_9BACT</name>